<reference evidence="3 6" key="3">
    <citation type="journal article" date="2014" name="PLoS Genet.">
        <title>Phylogenetically driven sequencing of extremely halophilic archaea reveals strategies for static and dynamic osmo-response.</title>
        <authorList>
            <person name="Becker E.A."/>
            <person name="Seitzer P.M."/>
            <person name="Tritt A."/>
            <person name="Larsen D."/>
            <person name="Krusor M."/>
            <person name="Yao A.I."/>
            <person name="Wu D."/>
            <person name="Madern D."/>
            <person name="Eisen J.A."/>
            <person name="Darling A.E."/>
            <person name="Facciotti M.T."/>
        </authorList>
    </citation>
    <scope>NUCLEOTIDE SEQUENCE [LARGE SCALE GENOMIC DNA]</scope>
    <source>
        <strain evidence="3">ATCC 33500</strain>
        <strain evidence="6">ATCC 33500 / DSM 1411 / JCM 8866 / NBRC 14739 / NCIMB 2177 / R-4</strain>
    </source>
</reference>
<protein>
    <submittedName>
        <fullName evidence="1">Uncharacterized protein</fullName>
    </submittedName>
</protein>
<dbReference type="Proteomes" id="UP000299011">
    <property type="component" value="Chromosome"/>
</dbReference>
<dbReference type="STRING" id="523841.HFX_1393"/>
<dbReference type="EMBL" id="AOLO01000003">
    <property type="protein sequence ID" value="EMA03997.1"/>
    <property type="molecule type" value="Genomic_DNA"/>
</dbReference>
<evidence type="ECO:0000313" key="4">
    <source>
        <dbReference type="EMBL" id="QCQ75576.1"/>
    </source>
</evidence>
<evidence type="ECO:0000313" key="6">
    <source>
        <dbReference type="Proteomes" id="UP000011603"/>
    </source>
</evidence>
<evidence type="ECO:0000313" key="1">
    <source>
        <dbReference type="EMBL" id="AFK19103.1"/>
    </source>
</evidence>
<sequence length="194" mass="22328">MSSERFPSIDVTGDQQPKDVPFRLGIEKVRDFSSDEPARIRVSFENRASTEQIVGFGAIQPFTNIWCEGEFPIVLVPSDTGIQKYAFGTDEQIIPDRPVEGCWQTNLVRFSCNDVLRFRPLDVGETMQTEYTVLQYPEREILEATTDKWFGPVAESDVCLPAGKYRFVDSFLPRFRTDTTWDEFDWGFTLTIEE</sequence>
<reference evidence="4 8" key="6">
    <citation type="submission" date="2019-04" db="EMBL/GenBank/DDBJ databases">
        <title>Methylomes of two halophilic Archaea, Haloarcula marismortui and Haloferax mediterranei.</title>
        <authorList>
            <person name="DasSarma S."/>
            <person name="DasSarma P."/>
            <person name="DasSarma S."/>
            <person name="Fomenkov A."/>
            <person name="Vincze T."/>
            <person name="Anton B.P."/>
            <person name="Roberts R.J."/>
        </authorList>
    </citation>
    <scope>NUCLEOTIDE SEQUENCE [LARGE SCALE GENOMIC DNA]</scope>
    <source>
        <strain evidence="4">ATCC 33500</strain>
        <strain evidence="8">ATCC 33500 / DSM 1411 / JCM 8866 / NBRC 14739 / NCIMB 2177 / R-4</strain>
    </source>
</reference>
<organism evidence="1 5">
    <name type="scientific">Haloferax mediterranei (strain ATCC 33500 / DSM 1411 / JCM 8866 / NBRC 14739 / NCIMB 2177 / R-4)</name>
    <name type="common">Halobacterium mediterranei</name>
    <dbReference type="NCBI Taxonomy" id="523841"/>
    <lineage>
        <taxon>Archaea</taxon>
        <taxon>Methanobacteriati</taxon>
        <taxon>Methanobacteriota</taxon>
        <taxon>Stenosarchaea group</taxon>
        <taxon>Halobacteria</taxon>
        <taxon>Halobacteriales</taxon>
        <taxon>Haloferacaceae</taxon>
        <taxon>Haloferax</taxon>
    </lineage>
</organism>
<reference evidence="1 5" key="2">
    <citation type="journal article" date="2012" name="J. Bacteriol.">
        <title>Complete genome sequence of the metabolically versatile halophilic archaeon Haloferax mediterranei, a poly(3-hydroxybutyrate-co-3-hydroxyvalerate) producer.</title>
        <authorList>
            <person name="Han J."/>
            <person name="Zhang F."/>
            <person name="Hou J."/>
            <person name="Liu X."/>
            <person name="Li M."/>
            <person name="Liu H."/>
            <person name="Cai L."/>
            <person name="Zhang B."/>
            <person name="Chen Y."/>
            <person name="Zhou J."/>
            <person name="Hu S."/>
            <person name="Xiang H."/>
        </authorList>
    </citation>
    <scope>NUCLEOTIDE SEQUENCE [LARGE SCALE GENOMIC DNA]</scope>
    <source>
        <strain evidence="5">ATCC 33500 / DSM 1411 / JCM 8866 / NBRC 14739 / NCIMB 2177 / R-4</strain>
        <strain evidence="1">CGMCC 1.2087</strain>
    </source>
</reference>
<dbReference type="PATRIC" id="fig|523841.21.peg.716"/>
<evidence type="ECO:0000313" key="5">
    <source>
        <dbReference type="Proteomes" id="UP000006469"/>
    </source>
</evidence>
<dbReference type="OrthoDB" id="206507at2157"/>
<reference evidence="1" key="5">
    <citation type="submission" date="2014-05" db="EMBL/GenBank/DDBJ databases">
        <authorList>
            <person name="Wang L."/>
            <person name="Yang H."/>
            <person name="Xiang H."/>
        </authorList>
    </citation>
    <scope>NUCLEOTIDE SEQUENCE</scope>
    <source>
        <strain evidence="1">CGMCC 1.2087</strain>
    </source>
</reference>
<reference evidence="1" key="1">
    <citation type="journal article" date="2012" name="Appl. Environ. Microbiol.">
        <title>Identification of the haloarchaeal phasin (PhaP) that functions in polyhydroxyalkanoate accumulation and granule formation in Haloferax mediterranei.</title>
        <authorList>
            <person name="Cai S."/>
            <person name="Cai L."/>
            <person name="Liu H."/>
            <person name="Liu X."/>
            <person name="Han J."/>
            <person name="Zhou J."/>
            <person name="Xiang H."/>
        </authorList>
    </citation>
    <scope>NUCLEOTIDE SEQUENCE</scope>
    <source>
        <strain evidence="1">CGMCC 1.2087</strain>
    </source>
</reference>
<gene>
    <name evidence="1" type="ordered locus">HFX_1393</name>
    <name evidence="2" type="ORF">BM92_02200</name>
    <name evidence="3" type="ORF">C439_03528</name>
    <name evidence="4" type="ORF">E6P09_09995</name>
</gene>
<evidence type="ECO:0000313" key="8">
    <source>
        <dbReference type="Proteomes" id="UP000299011"/>
    </source>
</evidence>
<evidence type="ECO:0000313" key="3">
    <source>
        <dbReference type="EMBL" id="EMA03997.1"/>
    </source>
</evidence>
<dbReference type="GeneID" id="40156750"/>
<reference evidence="2 7" key="4">
    <citation type="submission" date="2014-04" db="EMBL/GenBank/DDBJ databases">
        <title>Transcriptional profiles of Haloferax mediterranei on the basis of nitrogen availability.</title>
        <authorList>
            <person name="Bautista V."/>
        </authorList>
    </citation>
    <scope>NUCLEOTIDE SEQUENCE [LARGE SCALE GENOMIC DNA]</scope>
    <source>
        <strain evidence="2">ATCC 33500</strain>
        <strain evidence="7">ATCC 33500 / DSM 1411 / JCM 8866 / NBRC 14739 / NCIMB 2177 / R-4</strain>
    </source>
</reference>
<dbReference type="Proteomes" id="UP000006469">
    <property type="component" value="Chromosome"/>
</dbReference>
<keyword evidence="6" id="KW-1185">Reference proteome</keyword>
<name>I3R4E3_HALMT</name>
<dbReference type="EMBL" id="CP001868">
    <property type="protein sequence ID" value="AFK19103.1"/>
    <property type="molecule type" value="Genomic_DNA"/>
</dbReference>
<evidence type="ECO:0000313" key="7">
    <source>
        <dbReference type="Proteomes" id="UP000027075"/>
    </source>
</evidence>
<dbReference type="KEGG" id="hme:HFX_1393"/>
<dbReference type="AlphaFoldDB" id="I3R4E3"/>
<accession>I3R4E3</accession>
<dbReference type="EMBL" id="CP039139">
    <property type="protein sequence ID" value="QCQ75576.1"/>
    <property type="molecule type" value="Genomic_DNA"/>
</dbReference>
<evidence type="ECO:0000313" key="2">
    <source>
        <dbReference type="EMBL" id="AHZ21536.1"/>
    </source>
</evidence>
<dbReference type="EMBL" id="CP007551">
    <property type="protein sequence ID" value="AHZ21536.1"/>
    <property type="molecule type" value="Genomic_DNA"/>
</dbReference>
<proteinExistence type="predicted"/>
<dbReference type="RefSeq" id="WP_004057105.1">
    <property type="nucleotide sequence ID" value="NC_017941.2"/>
</dbReference>
<dbReference type="Proteomes" id="UP000011603">
    <property type="component" value="Unassembled WGS sequence"/>
</dbReference>
<dbReference type="HOGENOM" id="CLU_1335018_0_0_2"/>
<dbReference type="PaxDb" id="523841-HFX_1393"/>
<dbReference type="Proteomes" id="UP000027075">
    <property type="component" value="Chromosome"/>
</dbReference>
<dbReference type="eggNOG" id="arCOG09074">
    <property type="taxonomic scope" value="Archaea"/>
</dbReference>